<feature type="compositionally biased region" description="Polar residues" evidence="1">
    <location>
        <begin position="909"/>
        <end position="939"/>
    </location>
</feature>
<organism evidence="3 4">
    <name type="scientific">Jaminaea rosea</name>
    <dbReference type="NCBI Taxonomy" id="1569628"/>
    <lineage>
        <taxon>Eukaryota</taxon>
        <taxon>Fungi</taxon>
        <taxon>Dikarya</taxon>
        <taxon>Basidiomycota</taxon>
        <taxon>Ustilaginomycotina</taxon>
        <taxon>Exobasidiomycetes</taxon>
        <taxon>Microstromatales</taxon>
        <taxon>Microstromatales incertae sedis</taxon>
        <taxon>Jaminaea</taxon>
    </lineage>
</organism>
<feature type="domain" description="Arrestin C-terminal-like" evidence="2">
    <location>
        <begin position="617"/>
        <end position="856"/>
    </location>
</feature>
<dbReference type="GO" id="GO:0070086">
    <property type="term" value="P:ubiquitin-dependent endocytosis"/>
    <property type="evidence" value="ECO:0007669"/>
    <property type="project" value="TreeGrafter"/>
</dbReference>
<feature type="region of interest" description="Disordered" evidence="1">
    <location>
        <begin position="21"/>
        <end position="40"/>
    </location>
</feature>
<dbReference type="SMART" id="SM01017">
    <property type="entry name" value="Arrestin_C"/>
    <property type="match status" value="1"/>
</dbReference>
<evidence type="ECO:0000259" key="2">
    <source>
        <dbReference type="SMART" id="SM01017"/>
    </source>
</evidence>
<evidence type="ECO:0000313" key="3">
    <source>
        <dbReference type="EMBL" id="PWN28770.1"/>
    </source>
</evidence>
<dbReference type="PANTHER" id="PTHR11188">
    <property type="entry name" value="ARRESTIN DOMAIN CONTAINING PROTEIN"/>
    <property type="match status" value="1"/>
</dbReference>
<protein>
    <recommendedName>
        <fullName evidence="2">Arrestin C-terminal-like domain-containing protein</fullName>
    </recommendedName>
</protein>
<dbReference type="STRING" id="1569628.A0A316UTZ4"/>
<dbReference type="AlphaFoldDB" id="A0A316UTZ4"/>
<feature type="compositionally biased region" description="Low complexity" evidence="1">
    <location>
        <begin position="329"/>
        <end position="339"/>
    </location>
</feature>
<feature type="compositionally biased region" description="Low complexity" evidence="1">
    <location>
        <begin position="490"/>
        <end position="505"/>
    </location>
</feature>
<feature type="region of interest" description="Disordered" evidence="1">
    <location>
        <begin position="291"/>
        <end position="310"/>
    </location>
</feature>
<dbReference type="Gene3D" id="2.60.40.640">
    <property type="match status" value="1"/>
</dbReference>
<feature type="region of interest" description="Disordered" evidence="1">
    <location>
        <begin position="329"/>
        <end position="539"/>
    </location>
</feature>
<dbReference type="InterPro" id="IPR050357">
    <property type="entry name" value="Arrestin_domain-protein"/>
</dbReference>
<name>A0A316UTZ4_9BASI</name>
<feature type="region of interest" description="Disordered" evidence="1">
    <location>
        <begin position="108"/>
        <end position="283"/>
    </location>
</feature>
<dbReference type="Proteomes" id="UP000245884">
    <property type="component" value="Unassembled WGS sequence"/>
</dbReference>
<feature type="compositionally biased region" description="Polar residues" evidence="1">
    <location>
        <begin position="274"/>
        <end position="283"/>
    </location>
</feature>
<dbReference type="PANTHER" id="PTHR11188:SF17">
    <property type="entry name" value="FI21816P1"/>
    <property type="match status" value="1"/>
</dbReference>
<feature type="compositionally biased region" description="Low complexity" evidence="1">
    <location>
        <begin position="158"/>
        <end position="174"/>
    </location>
</feature>
<feature type="compositionally biased region" description="Pro residues" evidence="1">
    <location>
        <begin position="1120"/>
        <end position="1129"/>
    </location>
</feature>
<feature type="region of interest" description="Disordered" evidence="1">
    <location>
        <begin position="1001"/>
        <end position="1045"/>
    </location>
</feature>
<dbReference type="GO" id="GO:0005829">
    <property type="term" value="C:cytosol"/>
    <property type="evidence" value="ECO:0007669"/>
    <property type="project" value="TreeGrafter"/>
</dbReference>
<reference evidence="3 4" key="1">
    <citation type="journal article" date="2018" name="Mol. Biol. Evol.">
        <title>Broad Genomic Sampling Reveals a Smut Pathogenic Ancestry of the Fungal Clade Ustilaginomycotina.</title>
        <authorList>
            <person name="Kijpornyongpan T."/>
            <person name="Mondo S.J."/>
            <person name="Barry K."/>
            <person name="Sandor L."/>
            <person name="Lee J."/>
            <person name="Lipzen A."/>
            <person name="Pangilinan J."/>
            <person name="LaButti K."/>
            <person name="Hainaut M."/>
            <person name="Henrissat B."/>
            <person name="Grigoriev I.V."/>
            <person name="Spatafora J.W."/>
            <person name="Aime M.C."/>
        </authorList>
    </citation>
    <scope>NUCLEOTIDE SEQUENCE [LARGE SCALE GENOMIC DNA]</scope>
    <source>
        <strain evidence="3 4">MCA 5214</strain>
    </source>
</reference>
<dbReference type="GO" id="GO:0005886">
    <property type="term" value="C:plasma membrane"/>
    <property type="evidence" value="ECO:0007669"/>
    <property type="project" value="TreeGrafter"/>
</dbReference>
<feature type="compositionally biased region" description="Basic and acidic residues" evidence="1">
    <location>
        <begin position="146"/>
        <end position="157"/>
    </location>
</feature>
<feature type="compositionally biased region" description="Basic and acidic residues" evidence="1">
    <location>
        <begin position="194"/>
        <end position="210"/>
    </location>
</feature>
<dbReference type="RefSeq" id="XP_025363382.1">
    <property type="nucleotide sequence ID" value="XM_025508114.1"/>
</dbReference>
<dbReference type="InterPro" id="IPR014752">
    <property type="entry name" value="Arrestin-like_C"/>
</dbReference>
<feature type="compositionally biased region" description="Polar residues" evidence="1">
    <location>
        <begin position="211"/>
        <end position="234"/>
    </location>
</feature>
<keyword evidence="4" id="KW-1185">Reference proteome</keyword>
<proteinExistence type="predicted"/>
<dbReference type="EMBL" id="KZ819664">
    <property type="protein sequence ID" value="PWN28770.1"/>
    <property type="molecule type" value="Genomic_DNA"/>
</dbReference>
<feature type="compositionally biased region" description="Low complexity" evidence="1">
    <location>
        <begin position="1130"/>
        <end position="1155"/>
    </location>
</feature>
<feature type="compositionally biased region" description="Low complexity" evidence="1">
    <location>
        <begin position="893"/>
        <end position="903"/>
    </location>
</feature>
<feature type="region of interest" description="Disordered" evidence="1">
    <location>
        <begin position="1112"/>
        <end position="1174"/>
    </location>
</feature>
<evidence type="ECO:0000313" key="4">
    <source>
        <dbReference type="Proteomes" id="UP000245884"/>
    </source>
</evidence>
<dbReference type="InterPro" id="IPR011022">
    <property type="entry name" value="Arrestin_C-like"/>
</dbReference>
<feature type="region of interest" description="Disordered" evidence="1">
    <location>
        <begin position="893"/>
        <end position="973"/>
    </location>
</feature>
<feature type="compositionally biased region" description="Low complexity" evidence="1">
    <location>
        <begin position="1033"/>
        <end position="1045"/>
    </location>
</feature>
<gene>
    <name evidence="3" type="ORF">BDZ90DRAFT_258851</name>
</gene>
<dbReference type="GeneID" id="37029937"/>
<feature type="compositionally biased region" description="Low complexity" evidence="1">
    <location>
        <begin position="261"/>
        <end position="272"/>
    </location>
</feature>
<feature type="compositionally biased region" description="Polar residues" evidence="1">
    <location>
        <begin position="1164"/>
        <end position="1174"/>
    </location>
</feature>
<evidence type="ECO:0000256" key="1">
    <source>
        <dbReference type="SAM" id="MobiDB-lite"/>
    </source>
</evidence>
<feature type="compositionally biased region" description="Low complexity" evidence="1">
    <location>
        <begin position="950"/>
        <end position="971"/>
    </location>
</feature>
<dbReference type="GO" id="GO:0030674">
    <property type="term" value="F:protein-macromolecule adaptor activity"/>
    <property type="evidence" value="ECO:0007669"/>
    <property type="project" value="TreeGrafter"/>
</dbReference>
<dbReference type="GO" id="GO:0031625">
    <property type="term" value="F:ubiquitin protein ligase binding"/>
    <property type="evidence" value="ECO:0007669"/>
    <property type="project" value="TreeGrafter"/>
</dbReference>
<feature type="region of interest" description="Disordered" evidence="1">
    <location>
        <begin position="1062"/>
        <end position="1090"/>
    </location>
</feature>
<dbReference type="OrthoDB" id="2238745at2759"/>
<sequence>MPGPSVSITLFEPVAYLRGQSASGEARGRRHTSTIHHESAPSQLRGLVTVYLPKPTRVKSVELTLFGEGRTDWPEGIGNNRIELAEVSQIIKQQVTLFDARANDAPLAPPLRRAHSMGPGIGFGDQDDLDWNMADHQHTSSSGPSRSDREREAREAAAKMAKSVGKAAAKAGSAILPPTLREMTGSGRSGSSSKSREREGKRQKSSDRRQPSGSNSIPATPSGSNTPARNSMTLPRSVGDRGSQQQLAPHDPPPDYEQIDTPPATASTSPSAGYFNQSANASPTHNNLVTAAFTPTLPPQSRPAAGPHGRSILHRREATNGAATTIPATAAGHSSSRSPSVPPSPTVPTSSSQHVVRFGPPDEIVPPPEDESRGRPRGMSGPHVINATQWPPSDMVSASPDGATLPSSAPHSRRPSLDRLTQALEALPSVVADKDGNPPAKSSSKDKGKGKATPDGLRSPTLAKKSLKQLLAGSGRKGGEGSGSWHGKHGSSPSPSGNSRPTSSSGRREGSGAPTAGGGAPGDTEPHPTPSLNQPPCDWREFKKGTYTYSISLPLPANLPPTLYADFGRNTYTLKAVVKRSGPLTPNLSCEREVVMVHAPDEEGTEETEAIVVERTWEDALTYRVFVSGRSFACGSKIPLWIKFIPLGEKVRLWRLTAVLEEKTHYYAKGRKVARHETPRRWTLLKLMGPDGKPLVPIISDEPNALRSSVLADYAIAASEFHMPADARRRRTEAAAQLSAIAGPSSNPIDRIAVMDSDDEEAEQDALASLLDPAGPWELSIDLQLPGAGTRINLSTDHAKSSIAVHHLLRLTFRVEKADGSSTSASKAKAGTGEALKPKLYDIVIECPIAINHSRTSDIWLSLPNYWSVAGDAPPAPPGNSVVIAEPDCYFSPRTSSSSPSTPAGLPQQGGSASAATTPTWMAHQTSSSFRNGGARSSPTSPPLGAPTRTLGTSTSSSGSGSGLMSPTSTSAGTHSTLFPSSSWYGSYNFAAGGASAPATPTIGSMGRGRSSSPASPMVSPHPSGPGGWRGTSAAASGGLDSDAVAARQSASHWLSLSTQAAAQQAAQQRQGATTSGADGPALATARYGGGSAAAEGADVGIQEQGNAIEEAASGEEEPPPYSGPPSGPTHPASTAATAAATPGGTAAATIPTTSLPQPPAATVTATQVETSTA</sequence>
<accession>A0A316UTZ4</accession>
<feature type="compositionally biased region" description="Low complexity" evidence="1">
    <location>
        <begin position="1062"/>
        <end position="1073"/>
    </location>
</feature>